<dbReference type="Pfam" id="PF04698">
    <property type="entry name" value="Rab_eff_C"/>
    <property type="match status" value="1"/>
</dbReference>
<feature type="compositionally biased region" description="Polar residues" evidence="2">
    <location>
        <begin position="947"/>
        <end position="958"/>
    </location>
</feature>
<dbReference type="InterPro" id="IPR013783">
    <property type="entry name" value="Ig-like_fold"/>
</dbReference>
<dbReference type="PANTHER" id="PTHR47633:SF4">
    <property type="entry name" value="MYOPALLADIN ISOFORM X1"/>
    <property type="match status" value="1"/>
</dbReference>
<dbReference type="EMBL" id="JACVVK020000007">
    <property type="protein sequence ID" value="KAK7506218.1"/>
    <property type="molecule type" value="Genomic_DNA"/>
</dbReference>
<evidence type="ECO:0000313" key="4">
    <source>
        <dbReference type="EMBL" id="KAK7506218.1"/>
    </source>
</evidence>
<sequence length="1220" mass="136645">MVEGMDEVGLLSLSERERHTHTDTQRSDKASRLQAETRKMKAGNSVSACTDIYKHAFDSARKAEEYKFKAKFDHLLSDLHRTLDRKSPHGLSDSFASTSYGEVMLSFRGRVKDLLIGFSQRLQLAYESFENSESPDDRVQQVKQNVSRFLEDILGESLDLTSDEAVSDLSSLSDDSTGDRHSFEDQIAQAVVSKILENHRREVSNNLGRDRRRGSHLSSASLVPGDDDDEDEIDGQSPAASDFEAERADLARDFEDLKNFVRETQSWSKPSSYDQDDSPASDRTRTSSFDSGYSRDRDPPLPDFSEFDHLDFNSEELDPDLLQMNLAVIPEETEEELEQEASDVSDTHWRENWIFKGQAPTAYEHLGRKRIRGDDDDTPQYVMVPKPDDYLAPKIGNRDVDQLSDLSDNEDLTDDDGNSFYPGTSAELARISRHKRSSTGDISDQDSLVPSRQKKPALPEPEDFDAGLDYEDVSVGTEDFVGPIVQPTKQEMKLLEDLVPADDDDPKFVVPPESVTIQEGEPVKFSCRVTGTQPIDVFWYREHDEVEELEESEDVELSQDGDKYMATLYNVDRSHGGQYMAIALSDKGKAIKYLTVTVKENKQELKKPEFLKELKDVEPRINWYKDGVLLKGSRSCRIEKFGNRDYILTIDYATMDDDAEYMVVARNVAGEVKSTAQVIVEPYSDDHPLKTKPRTQSLTSTITTDSDSDRPSSALQMNRDEPKLDSIAKKVAVTRDHMRQEAEDMLVTAEELTALNQHLEDMERHLDSLEISTPSHRPYPHSQQNNNVDYANMVDDATAYQMIEDERAMGDSAKKVRMLTSNALSVLRTAEEIIQTEKEMSSDHNANSPHLQNLPASVSEPDEENNNKTVSSTVHSSSFVSNGAKDNDNSFVSGSSAVDLHLPPLTDDFSLDLPPLEDDYMSQDSSSYREEVSISLLSKPDKAKVNTADSAVSSANTVRSSSDRSLLSGPSSSANVPKDETDSPMSRSDVTLDSEHDSGMVLNFGPKEVNRDAYSRDYEVVPKMPEETEERKRWSVTLDPYSPVAEVVNRHPSLDDTEEKIYLTAGKMFNLEDRVGELESRVQAGGSKGPVHSLSDLEDQVAKTAAQVARSEKEVTGIERALTTLQFSPRSSRGSNSSTNSTPRESIDSGVSSFTPERIERPQPVHMVGQTQEDEMPESRAEYDADSGIELPSVSRLRAMFGKRREDEPGEGNFKRVSHR</sequence>
<proteinExistence type="predicted"/>
<feature type="region of interest" description="Disordered" evidence="2">
    <location>
        <begin position="203"/>
        <end position="245"/>
    </location>
</feature>
<feature type="compositionally biased region" description="Low complexity" evidence="2">
    <location>
        <begin position="695"/>
        <end position="705"/>
    </location>
</feature>
<dbReference type="Pfam" id="PF07679">
    <property type="entry name" value="I-set"/>
    <property type="match status" value="2"/>
</dbReference>
<dbReference type="SUPFAM" id="SSF48726">
    <property type="entry name" value="Immunoglobulin"/>
    <property type="match status" value="2"/>
</dbReference>
<feature type="compositionally biased region" description="Basic and acidic residues" evidence="2">
    <location>
        <begin position="293"/>
        <end position="308"/>
    </location>
</feature>
<feature type="domain" description="Ig-like" evidence="3">
    <location>
        <begin position="506"/>
        <end position="597"/>
    </location>
</feature>
<dbReference type="InterPro" id="IPR007110">
    <property type="entry name" value="Ig-like_dom"/>
</dbReference>
<dbReference type="AlphaFoldDB" id="A0ABD0M4A8"/>
<protein>
    <recommendedName>
        <fullName evidence="3">Ig-like domain-containing protein</fullName>
    </recommendedName>
</protein>
<dbReference type="InterPro" id="IPR013098">
    <property type="entry name" value="Ig_I-set"/>
</dbReference>
<feature type="region of interest" description="Disordered" evidence="2">
    <location>
        <begin position="941"/>
        <end position="1005"/>
    </location>
</feature>
<feature type="compositionally biased region" description="Low complexity" evidence="2">
    <location>
        <begin position="959"/>
        <end position="973"/>
    </location>
</feature>
<feature type="region of interest" description="Disordered" evidence="2">
    <location>
        <begin position="370"/>
        <end position="467"/>
    </location>
</feature>
<feature type="region of interest" description="Disordered" evidence="2">
    <location>
        <begin position="265"/>
        <end position="308"/>
    </location>
</feature>
<feature type="compositionally biased region" description="Polar residues" evidence="2">
    <location>
        <begin position="439"/>
        <end position="450"/>
    </location>
</feature>
<evidence type="ECO:0000256" key="1">
    <source>
        <dbReference type="ARBA" id="ARBA00023319"/>
    </source>
</evidence>
<dbReference type="Gene3D" id="2.60.40.10">
    <property type="entry name" value="Immunoglobulins"/>
    <property type="match status" value="2"/>
</dbReference>
<feature type="compositionally biased region" description="Basic and acidic residues" evidence="2">
    <location>
        <begin position="386"/>
        <end position="401"/>
    </location>
</feature>
<feature type="compositionally biased region" description="Acidic residues" evidence="2">
    <location>
        <begin position="225"/>
        <end position="234"/>
    </location>
</feature>
<feature type="compositionally biased region" description="Low complexity" evidence="2">
    <location>
        <begin position="1128"/>
        <end position="1143"/>
    </location>
</feature>
<dbReference type="PROSITE" id="PS50835">
    <property type="entry name" value="IG_LIKE"/>
    <property type="match status" value="1"/>
</dbReference>
<name>A0ABD0M4A8_9CAEN</name>
<evidence type="ECO:0000256" key="2">
    <source>
        <dbReference type="SAM" id="MobiDB-lite"/>
    </source>
</evidence>
<comment type="caution">
    <text evidence="4">The sequence shown here is derived from an EMBL/GenBank/DDBJ whole genome shotgun (WGS) entry which is preliminary data.</text>
</comment>
<feature type="compositionally biased region" description="Polar residues" evidence="2">
    <location>
        <begin position="843"/>
        <end position="856"/>
    </location>
</feature>
<feature type="region of interest" description="Disordered" evidence="2">
    <location>
        <begin position="1110"/>
        <end position="1220"/>
    </location>
</feature>
<organism evidence="4 5">
    <name type="scientific">Batillaria attramentaria</name>
    <dbReference type="NCBI Taxonomy" id="370345"/>
    <lineage>
        <taxon>Eukaryota</taxon>
        <taxon>Metazoa</taxon>
        <taxon>Spiralia</taxon>
        <taxon>Lophotrochozoa</taxon>
        <taxon>Mollusca</taxon>
        <taxon>Gastropoda</taxon>
        <taxon>Caenogastropoda</taxon>
        <taxon>Sorbeoconcha</taxon>
        <taxon>Cerithioidea</taxon>
        <taxon>Batillariidae</taxon>
        <taxon>Batillaria</taxon>
    </lineage>
</organism>
<dbReference type="Proteomes" id="UP001519460">
    <property type="component" value="Unassembled WGS sequence"/>
</dbReference>
<gene>
    <name evidence="4" type="ORF">BaRGS_00002330</name>
</gene>
<dbReference type="InterPro" id="IPR003599">
    <property type="entry name" value="Ig_sub"/>
</dbReference>
<evidence type="ECO:0000259" key="3">
    <source>
        <dbReference type="PROSITE" id="PS50835"/>
    </source>
</evidence>
<feature type="region of interest" description="Disordered" evidence="2">
    <location>
        <begin position="685"/>
        <end position="721"/>
    </location>
</feature>
<accession>A0ABD0M4A8</accession>
<feature type="region of interest" description="Disordered" evidence="2">
    <location>
        <begin position="837"/>
        <end position="881"/>
    </location>
</feature>
<feature type="compositionally biased region" description="Low complexity" evidence="2">
    <location>
        <begin position="867"/>
        <end position="881"/>
    </location>
</feature>
<dbReference type="InterPro" id="IPR006788">
    <property type="entry name" value="Myrip/Melanophilin"/>
</dbReference>
<keyword evidence="1" id="KW-0393">Immunoglobulin domain</keyword>
<dbReference type="InterPro" id="IPR036179">
    <property type="entry name" value="Ig-like_dom_sf"/>
</dbReference>
<feature type="compositionally biased region" description="Acidic residues" evidence="2">
    <location>
        <begin position="407"/>
        <end position="417"/>
    </location>
</feature>
<dbReference type="PANTHER" id="PTHR47633">
    <property type="entry name" value="IMMUNOGLOBULIN"/>
    <property type="match status" value="1"/>
</dbReference>
<feature type="compositionally biased region" description="Basic and acidic residues" evidence="2">
    <location>
        <begin position="14"/>
        <end position="39"/>
    </location>
</feature>
<dbReference type="SMART" id="SM00409">
    <property type="entry name" value="IG"/>
    <property type="match status" value="1"/>
</dbReference>
<feature type="region of interest" description="Disordered" evidence="2">
    <location>
        <begin position="13"/>
        <end position="39"/>
    </location>
</feature>
<reference evidence="4 5" key="1">
    <citation type="journal article" date="2023" name="Sci. Data">
        <title>Genome assembly of the Korean intertidal mud-creeper Batillaria attramentaria.</title>
        <authorList>
            <person name="Patra A.K."/>
            <person name="Ho P.T."/>
            <person name="Jun S."/>
            <person name="Lee S.J."/>
            <person name="Kim Y."/>
            <person name="Won Y.J."/>
        </authorList>
    </citation>
    <scope>NUCLEOTIDE SEQUENCE [LARGE SCALE GENOMIC DNA]</scope>
    <source>
        <strain evidence="4">Wonlab-2016</strain>
    </source>
</reference>
<keyword evidence="5" id="KW-1185">Reference proteome</keyword>
<evidence type="ECO:0000313" key="5">
    <source>
        <dbReference type="Proteomes" id="UP001519460"/>
    </source>
</evidence>
<dbReference type="FunFam" id="2.60.40.10:FF:000107">
    <property type="entry name" value="Myosin, light chain kinase a"/>
    <property type="match status" value="1"/>
</dbReference>